<organism evidence="11 12">
    <name type="scientific">Aristolochia fimbriata</name>
    <name type="common">White veined hardy Dutchman's pipe vine</name>
    <dbReference type="NCBI Taxonomy" id="158543"/>
    <lineage>
        <taxon>Eukaryota</taxon>
        <taxon>Viridiplantae</taxon>
        <taxon>Streptophyta</taxon>
        <taxon>Embryophyta</taxon>
        <taxon>Tracheophyta</taxon>
        <taxon>Spermatophyta</taxon>
        <taxon>Magnoliopsida</taxon>
        <taxon>Magnoliidae</taxon>
        <taxon>Piperales</taxon>
        <taxon>Aristolochiaceae</taxon>
        <taxon>Aristolochia</taxon>
    </lineage>
</organism>
<dbReference type="Proteomes" id="UP000825729">
    <property type="component" value="Unassembled WGS sequence"/>
</dbReference>
<comment type="caution">
    <text evidence="11">The sequence shown here is derived from an EMBL/GenBank/DDBJ whole genome shotgun (WGS) entry which is preliminary data.</text>
</comment>
<gene>
    <name evidence="11" type="ORF">H6P81_006632</name>
</gene>
<dbReference type="PANTHER" id="PTHR45631:SF186">
    <property type="entry name" value="MALECTIN-LIKE DOMAIN-CONTAINING PROTEIN"/>
    <property type="match status" value="1"/>
</dbReference>
<evidence type="ECO:0000313" key="12">
    <source>
        <dbReference type="Proteomes" id="UP000825729"/>
    </source>
</evidence>
<evidence type="ECO:0000256" key="2">
    <source>
        <dbReference type="ARBA" id="ARBA00022614"/>
    </source>
</evidence>
<evidence type="ECO:0000256" key="8">
    <source>
        <dbReference type="SAM" id="Phobius"/>
    </source>
</evidence>
<evidence type="ECO:0000256" key="9">
    <source>
        <dbReference type="SAM" id="SignalP"/>
    </source>
</evidence>
<name>A0AAV7EY34_ARIFI</name>
<keyword evidence="5" id="KW-0677">Repeat</keyword>
<proteinExistence type="predicted"/>
<feature type="domain" description="Malectin-like" evidence="10">
    <location>
        <begin position="27"/>
        <end position="333"/>
    </location>
</feature>
<evidence type="ECO:0000256" key="6">
    <source>
        <dbReference type="ARBA" id="ARBA00022989"/>
    </source>
</evidence>
<feature type="transmembrane region" description="Helical" evidence="8">
    <location>
        <begin position="477"/>
        <end position="501"/>
    </location>
</feature>
<keyword evidence="3 8" id="KW-0812">Transmembrane</keyword>
<dbReference type="InterPro" id="IPR001611">
    <property type="entry name" value="Leu-rich_rpt"/>
</dbReference>
<evidence type="ECO:0000256" key="3">
    <source>
        <dbReference type="ARBA" id="ARBA00022692"/>
    </source>
</evidence>
<accession>A0AAV7EY34</accession>
<feature type="chain" id="PRO_5043619489" description="Malectin-like domain-containing protein" evidence="9">
    <location>
        <begin position="20"/>
        <end position="613"/>
    </location>
</feature>
<dbReference type="FunFam" id="3.80.10.10:FF:000129">
    <property type="entry name" value="Leucine-rich repeat receptor-like kinase"/>
    <property type="match status" value="1"/>
</dbReference>
<dbReference type="SUPFAM" id="SSF52058">
    <property type="entry name" value="L domain-like"/>
    <property type="match status" value="1"/>
</dbReference>
<dbReference type="PANTHER" id="PTHR45631">
    <property type="entry name" value="OS07G0107800 PROTEIN-RELATED"/>
    <property type="match status" value="1"/>
</dbReference>
<comment type="subcellular location">
    <subcellularLocation>
        <location evidence="1">Membrane</location>
        <topology evidence="1">Single-pass membrane protein</topology>
    </subcellularLocation>
</comment>
<dbReference type="GO" id="GO:0016020">
    <property type="term" value="C:membrane"/>
    <property type="evidence" value="ECO:0007669"/>
    <property type="project" value="UniProtKB-SubCell"/>
</dbReference>
<evidence type="ECO:0000313" key="11">
    <source>
        <dbReference type="EMBL" id="KAG9453728.1"/>
    </source>
</evidence>
<keyword evidence="4 9" id="KW-0732">Signal</keyword>
<feature type="signal peptide" evidence="9">
    <location>
        <begin position="1"/>
        <end position="19"/>
    </location>
</feature>
<protein>
    <recommendedName>
        <fullName evidence="10">Malectin-like domain-containing protein</fullName>
    </recommendedName>
</protein>
<sequence>MVWIFFLFLALFRAPRAFSQDPYWLKIDCGGEDDRLTGWVSDRSFISTGDDSAVEVNVDILQLNTLRFFSDHNKNCYTIPATAGKKYLIRAGFYYGNYDGKFRGPVFDLQFDGNFWATVDASGDEPFAEEAIVVARRDSISVCVARTKDEDLPFVSTLELINLASDMYRAMDNSTALFLDYRLNFGYSEIVWWPDDSYARIWYPSEFANYTNVIAATPVNTLHDRPPTAVIMFAIEAQRPLEPIELSFDLLKQERSKYLNLYFTEYSVSQSRSFDVFVDGRNTTMTVSPTFQYSEEVYVVTEPSNTASLNLELVPKADSPLPPIISAMELYTVSPDLVQGTSDDDVRGLAEFSKNSERLTSWTGDPCLPSNTVWEWLKCTENDPARVTALYLSGCSLQGHLPDFSQMDALEIIDLHNNSLTGPIPDFLGRLPNLKQLNLAENNFEGKIPESLTNNKNVSVNVTGNPSIGNSDNKTPLIVGLSAAGAILFVVICVLVAVLIYKCRKAAKAETEVELGQATHEAMNNVEAAPARDDDTVNINGGIPTVEVLHETADLNGVITTVGAHEDDAVPVTLDHEEDELSVYLRRQMELEFDNLLELQRLQRANRDSNRTV</sequence>
<keyword evidence="12" id="KW-1185">Reference proteome</keyword>
<keyword evidence="7 8" id="KW-0472">Membrane</keyword>
<dbReference type="Pfam" id="PF00560">
    <property type="entry name" value="LRR_1"/>
    <property type="match status" value="2"/>
</dbReference>
<dbReference type="EMBL" id="JAINDJ010000003">
    <property type="protein sequence ID" value="KAG9453728.1"/>
    <property type="molecule type" value="Genomic_DNA"/>
</dbReference>
<keyword evidence="2" id="KW-0433">Leucine-rich repeat</keyword>
<reference evidence="11 12" key="1">
    <citation type="submission" date="2021-07" db="EMBL/GenBank/DDBJ databases">
        <title>The Aristolochia fimbriata genome: insights into angiosperm evolution, floral development and chemical biosynthesis.</title>
        <authorList>
            <person name="Jiao Y."/>
        </authorList>
    </citation>
    <scope>NUCLEOTIDE SEQUENCE [LARGE SCALE GENOMIC DNA]</scope>
    <source>
        <strain evidence="11">IBCAS-2021</strain>
        <tissue evidence="11">Leaf</tissue>
    </source>
</reference>
<dbReference type="AlphaFoldDB" id="A0AAV7EY34"/>
<evidence type="ECO:0000256" key="1">
    <source>
        <dbReference type="ARBA" id="ARBA00004167"/>
    </source>
</evidence>
<evidence type="ECO:0000256" key="5">
    <source>
        <dbReference type="ARBA" id="ARBA00022737"/>
    </source>
</evidence>
<evidence type="ECO:0000256" key="7">
    <source>
        <dbReference type="ARBA" id="ARBA00023136"/>
    </source>
</evidence>
<dbReference type="InterPro" id="IPR024788">
    <property type="entry name" value="Malectin-like_Carb-bd_dom"/>
</dbReference>
<dbReference type="InterPro" id="IPR032675">
    <property type="entry name" value="LRR_dom_sf"/>
</dbReference>
<dbReference type="Gene3D" id="3.80.10.10">
    <property type="entry name" value="Ribonuclease Inhibitor"/>
    <property type="match status" value="1"/>
</dbReference>
<evidence type="ECO:0000256" key="4">
    <source>
        <dbReference type="ARBA" id="ARBA00022729"/>
    </source>
</evidence>
<keyword evidence="6 8" id="KW-1133">Transmembrane helix</keyword>
<evidence type="ECO:0000259" key="10">
    <source>
        <dbReference type="Pfam" id="PF12819"/>
    </source>
</evidence>
<dbReference type="Pfam" id="PF12819">
    <property type="entry name" value="Malectin_like"/>
    <property type="match status" value="1"/>
</dbReference>